<name>A0ABS4K428_9CLOT</name>
<dbReference type="Proteomes" id="UP001519308">
    <property type="component" value="Unassembled WGS sequence"/>
</dbReference>
<organism evidence="1 2">
    <name type="scientific">Clostridium punense</name>
    <dbReference type="NCBI Taxonomy" id="1054297"/>
    <lineage>
        <taxon>Bacteria</taxon>
        <taxon>Bacillati</taxon>
        <taxon>Bacillota</taxon>
        <taxon>Clostridia</taxon>
        <taxon>Eubacteriales</taxon>
        <taxon>Clostridiaceae</taxon>
        <taxon>Clostridium</taxon>
    </lineage>
</organism>
<accession>A0ABS4K428</accession>
<evidence type="ECO:0000313" key="2">
    <source>
        <dbReference type="Proteomes" id="UP001519308"/>
    </source>
</evidence>
<sequence length="436" mass="51136">MSRVADSTIKGFLYQFNLTLKNLLELPSDKEIQVEGIIEDIDILSNEDITAIQCKYHESQEKFKLSAIYKPVLQMLKNYSLKPDSKIKYILYAFFPSLSEGIYNLTKENLVEMLNTNNLDYICNYIAFIKPCADQEIKTLIEKTNKTIDDKKKIKEYYDKNSIEVSCDLDLFLASKFKFEIGKSYQKVEDEVKQLLINEQFSPDDVKDIFYPNAIQKIAEISTIRVDENRIINKQWLIENLKKTKKTAITRWTKELTDYKNLLKTRRKQLSFNLNENYRKRCFIIDDKGIENFDDNIVIFLKDYTNMYCKKVKLHRPATFCIHNYTKNKVDDLVSRLYAKDVIAENGYKGNLFFKDAFVKEPETKVSENWMQFKLRISNGMEDVYSAINNNKPDDLFVIGSDIPSNLDLKDVNLEILDVKSLSELKYLLKLESEVK</sequence>
<protein>
    <submittedName>
        <fullName evidence="1">Uncharacterized protein</fullName>
    </submittedName>
</protein>
<gene>
    <name evidence="1" type="ORF">J2Z44_002361</name>
</gene>
<dbReference type="RefSeq" id="WP_021284944.1">
    <property type="nucleotide sequence ID" value="NZ_JAGGLL010000017.1"/>
</dbReference>
<keyword evidence="2" id="KW-1185">Reference proteome</keyword>
<dbReference type="EMBL" id="JAGGLL010000017">
    <property type="protein sequence ID" value="MBP2022540.1"/>
    <property type="molecule type" value="Genomic_DNA"/>
</dbReference>
<evidence type="ECO:0000313" key="1">
    <source>
        <dbReference type="EMBL" id="MBP2022540.1"/>
    </source>
</evidence>
<comment type="caution">
    <text evidence="1">The sequence shown here is derived from an EMBL/GenBank/DDBJ whole genome shotgun (WGS) entry which is preliminary data.</text>
</comment>
<reference evidence="1 2" key="1">
    <citation type="submission" date="2021-03" db="EMBL/GenBank/DDBJ databases">
        <title>Genomic Encyclopedia of Type Strains, Phase IV (KMG-IV): sequencing the most valuable type-strain genomes for metagenomic binning, comparative biology and taxonomic classification.</title>
        <authorList>
            <person name="Goeker M."/>
        </authorList>
    </citation>
    <scope>NUCLEOTIDE SEQUENCE [LARGE SCALE GENOMIC DNA]</scope>
    <source>
        <strain evidence="1 2">DSM 28650</strain>
    </source>
</reference>
<proteinExistence type="predicted"/>